<keyword evidence="3" id="KW-1185">Reference proteome</keyword>
<dbReference type="KEGG" id="psco:LY89DRAFT_179638"/>
<feature type="compositionally biased region" description="Basic residues" evidence="1">
    <location>
        <begin position="97"/>
        <end position="108"/>
    </location>
</feature>
<feature type="region of interest" description="Disordered" evidence="1">
    <location>
        <begin position="32"/>
        <end position="135"/>
    </location>
</feature>
<dbReference type="AlphaFoldDB" id="A0A194XSQ5"/>
<proteinExistence type="predicted"/>
<gene>
    <name evidence="2" type="ORF">LY89DRAFT_179638</name>
</gene>
<accession>A0A194XSQ5</accession>
<dbReference type="Proteomes" id="UP000070700">
    <property type="component" value="Unassembled WGS sequence"/>
</dbReference>
<sequence>MTVTRNDNWSRSETSMLNRLLSTSRANIPSKAISLQGKTLRDTDIPPNEQARSSQHKPKIHSTAIPKPGYPASNQGSSTLGGTPRNQDIHPSSSSKISRHTLSQHHHPQTQLPNPPHSTPTKIPNLHQLPPGTHTHIPTAAACTYTLTSVDLQGPEHRCGSFRNRNTVGIAPNTTGHDELAACFPMERFLPLCLPLT</sequence>
<feature type="compositionally biased region" description="Polar residues" evidence="1">
    <location>
        <begin position="72"/>
        <end position="96"/>
    </location>
</feature>
<protein>
    <submittedName>
        <fullName evidence="2">Uncharacterized protein</fullName>
    </submittedName>
</protein>
<dbReference type="GeneID" id="28815326"/>
<evidence type="ECO:0000313" key="2">
    <source>
        <dbReference type="EMBL" id="KUJ23335.1"/>
    </source>
</evidence>
<reference evidence="2 3" key="1">
    <citation type="submission" date="2015-10" db="EMBL/GenBank/DDBJ databases">
        <title>Full genome of DAOMC 229536 Phialocephala scopiformis, a fungal endophyte of spruce producing the potent anti-insectan compound rugulosin.</title>
        <authorList>
            <consortium name="DOE Joint Genome Institute"/>
            <person name="Walker A.K."/>
            <person name="Frasz S.L."/>
            <person name="Seifert K.A."/>
            <person name="Miller J.D."/>
            <person name="Mondo S.J."/>
            <person name="Labutti K."/>
            <person name="Lipzen A."/>
            <person name="Dockter R."/>
            <person name="Kennedy M."/>
            <person name="Grigoriev I.V."/>
            <person name="Spatafora J.W."/>
        </authorList>
    </citation>
    <scope>NUCLEOTIDE SEQUENCE [LARGE SCALE GENOMIC DNA]</scope>
    <source>
        <strain evidence="2 3">CBS 120377</strain>
    </source>
</reference>
<dbReference type="InParanoid" id="A0A194XSQ5"/>
<name>A0A194XSQ5_MOLSC</name>
<organism evidence="2 3">
    <name type="scientific">Mollisia scopiformis</name>
    <name type="common">Conifer needle endophyte fungus</name>
    <name type="synonym">Phialocephala scopiformis</name>
    <dbReference type="NCBI Taxonomy" id="149040"/>
    <lineage>
        <taxon>Eukaryota</taxon>
        <taxon>Fungi</taxon>
        <taxon>Dikarya</taxon>
        <taxon>Ascomycota</taxon>
        <taxon>Pezizomycotina</taxon>
        <taxon>Leotiomycetes</taxon>
        <taxon>Helotiales</taxon>
        <taxon>Mollisiaceae</taxon>
        <taxon>Mollisia</taxon>
    </lineage>
</organism>
<evidence type="ECO:0000313" key="3">
    <source>
        <dbReference type="Proteomes" id="UP000070700"/>
    </source>
</evidence>
<dbReference type="EMBL" id="KQ947405">
    <property type="protein sequence ID" value="KUJ23335.1"/>
    <property type="molecule type" value="Genomic_DNA"/>
</dbReference>
<dbReference type="RefSeq" id="XP_018077690.1">
    <property type="nucleotide sequence ID" value="XM_018205600.1"/>
</dbReference>
<evidence type="ECO:0000256" key="1">
    <source>
        <dbReference type="SAM" id="MobiDB-lite"/>
    </source>
</evidence>